<sequence>MTNTVCGAVIDWAATGSMLQGLGTIAGVSAVVWGTLKATGTWKAQKLAERRSDNAERILTAVYKGRRAIKYIRGVMVWAHELSAAEAKLKENPDWERATEARQKRLVTAQAYYDRLNRTKDERLALDECLPMARALFGEELEAAIEKLNHQFWIVQTYVDAYIDDENGNDAEFTKKIRRAMSEVEPRAGETSEVSEAVKETVTIVERICVPALQLEGAEMAASA</sequence>
<gene>
    <name evidence="1" type="ORF">LZ536_07570</name>
</gene>
<protein>
    <submittedName>
        <fullName evidence="1">Uncharacterized protein</fullName>
    </submittedName>
</protein>
<proteinExistence type="predicted"/>
<dbReference type="EMBL" id="JAMGBD010000001">
    <property type="protein sequence ID" value="MCL6683757.1"/>
    <property type="molecule type" value="Genomic_DNA"/>
</dbReference>
<reference evidence="1" key="1">
    <citation type="submission" date="2022-05" db="EMBL/GenBank/DDBJ databases">
        <authorList>
            <person name="Jo J.-H."/>
            <person name="Im W.-T."/>
        </authorList>
    </citation>
    <scope>NUCLEOTIDE SEQUENCE</scope>
    <source>
        <strain evidence="1">SE158</strain>
    </source>
</reference>
<organism evidence="1 2">
    <name type="scientific">Sphingomonas alba</name>
    <dbReference type="NCBI Taxonomy" id="2908208"/>
    <lineage>
        <taxon>Bacteria</taxon>
        <taxon>Pseudomonadati</taxon>
        <taxon>Pseudomonadota</taxon>
        <taxon>Alphaproteobacteria</taxon>
        <taxon>Sphingomonadales</taxon>
        <taxon>Sphingomonadaceae</taxon>
        <taxon>Sphingomonas</taxon>
    </lineage>
</organism>
<dbReference type="RefSeq" id="WP_249847800.1">
    <property type="nucleotide sequence ID" value="NZ_JAMGBD010000001.1"/>
</dbReference>
<dbReference type="Proteomes" id="UP001165363">
    <property type="component" value="Unassembled WGS sequence"/>
</dbReference>
<evidence type="ECO:0000313" key="2">
    <source>
        <dbReference type="Proteomes" id="UP001165363"/>
    </source>
</evidence>
<comment type="caution">
    <text evidence="1">The sequence shown here is derived from an EMBL/GenBank/DDBJ whole genome shotgun (WGS) entry which is preliminary data.</text>
</comment>
<accession>A0ABT0RM84</accession>
<name>A0ABT0RM84_9SPHN</name>
<evidence type="ECO:0000313" key="1">
    <source>
        <dbReference type="EMBL" id="MCL6683757.1"/>
    </source>
</evidence>
<keyword evidence="2" id="KW-1185">Reference proteome</keyword>